<sequence>MKILLSPAKSLNYSDTLPSKKFTVPQLIQQSKKVNKALRDLSVKDLQELMHISENLANLNVERNHVRSYHLDKISEQARQAIYAFNGDVYEGIDAYSLSTKSINYLQKNLRILSGLYGYLKPLDLIEPYRLEMGTKLPVENGKNLYEFWKNTVTQSLLDELTTKEVIVNLASNEYFKVIDTKAIPKTIITPDFKDFKNGKLKTISFFAKKARGQMTRFMAENNINKAEDMKQFNEGGYQYDEQLSTKNKWVFTR</sequence>
<comment type="similarity">
    <text evidence="1">Belongs to the UPF0246 family.</text>
</comment>
<gene>
    <name evidence="2" type="ORF">CDL10_07850</name>
</gene>
<proteinExistence type="inferred from homology"/>
<dbReference type="PANTHER" id="PTHR30283">
    <property type="entry name" value="PEROXIDE STRESS RESPONSE PROTEIN YAAA"/>
    <property type="match status" value="1"/>
</dbReference>
<dbReference type="GO" id="GO:0005829">
    <property type="term" value="C:cytosol"/>
    <property type="evidence" value="ECO:0007669"/>
    <property type="project" value="TreeGrafter"/>
</dbReference>
<protein>
    <recommendedName>
        <fullName evidence="1">UPF0246 protein CDL10_07850</fullName>
    </recommendedName>
</protein>
<evidence type="ECO:0000256" key="1">
    <source>
        <dbReference type="HAMAP-Rule" id="MF_00652"/>
    </source>
</evidence>
<comment type="caution">
    <text evidence="2">The sequence shown here is derived from an EMBL/GenBank/DDBJ whole genome shotgun (WGS) entry which is preliminary data.</text>
</comment>
<dbReference type="NCBIfam" id="NF002543">
    <property type="entry name" value="PRK02101.1-4"/>
    <property type="match status" value="1"/>
</dbReference>
<name>A0A2M9R6I7_9FLAO</name>
<reference evidence="2 3" key="1">
    <citation type="submission" date="2017-06" db="EMBL/GenBank/DDBJ databases">
        <title>Description of Avrilella dinanensis gen. nov. sp. nov.</title>
        <authorList>
            <person name="Leyer C."/>
            <person name="Sassi M."/>
            <person name="Minet J."/>
            <person name="Kayal S."/>
            <person name="Cattoir V."/>
        </authorList>
    </citation>
    <scope>NUCLEOTIDE SEQUENCE [LARGE SCALE GENOMIC DNA]</scope>
    <source>
        <strain evidence="2 3">UR159</strain>
    </source>
</reference>
<dbReference type="HAMAP" id="MF_00652">
    <property type="entry name" value="UPF0246"/>
    <property type="match status" value="1"/>
</dbReference>
<dbReference type="EMBL" id="NIPO01000001">
    <property type="protein sequence ID" value="PJR04460.1"/>
    <property type="molecule type" value="Genomic_DNA"/>
</dbReference>
<dbReference type="AlphaFoldDB" id="A0A2M9R6I7"/>
<organism evidence="2 3">
    <name type="scientific">Avrilella dinanensis</name>
    <dbReference type="NCBI Taxonomy" id="2008672"/>
    <lineage>
        <taxon>Bacteria</taxon>
        <taxon>Pseudomonadati</taxon>
        <taxon>Bacteroidota</taxon>
        <taxon>Flavobacteriia</taxon>
        <taxon>Flavobacteriales</taxon>
        <taxon>Flavobacteriaceae</taxon>
        <taxon>Avrilella</taxon>
    </lineage>
</organism>
<evidence type="ECO:0000313" key="2">
    <source>
        <dbReference type="EMBL" id="PJR04460.1"/>
    </source>
</evidence>
<accession>A0A2M9R6I7</accession>
<keyword evidence="3" id="KW-1185">Reference proteome</keyword>
<dbReference type="Proteomes" id="UP000231960">
    <property type="component" value="Unassembled WGS sequence"/>
</dbReference>
<dbReference type="GO" id="GO:0033194">
    <property type="term" value="P:response to hydroperoxide"/>
    <property type="evidence" value="ECO:0007669"/>
    <property type="project" value="TreeGrafter"/>
</dbReference>
<dbReference type="OrthoDB" id="9777133at2"/>
<dbReference type="Pfam" id="PF03883">
    <property type="entry name" value="H2O2_YaaD"/>
    <property type="match status" value="1"/>
</dbReference>
<dbReference type="PANTHER" id="PTHR30283:SF4">
    <property type="entry name" value="PEROXIDE STRESS RESISTANCE PROTEIN YAAA"/>
    <property type="match status" value="1"/>
</dbReference>
<evidence type="ECO:0000313" key="3">
    <source>
        <dbReference type="Proteomes" id="UP000231960"/>
    </source>
</evidence>
<dbReference type="RefSeq" id="WP_100678019.1">
    <property type="nucleotide sequence ID" value="NZ_NIPO01000001.1"/>
</dbReference>
<dbReference type="NCBIfam" id="NF002542">
    <property type="entry name" value="PRK02101.1-3"/>
    <property type="match status" value="1"/>
</dbReference>
<dbReference type="InterPro" id="IPR005583">
    <property type="entry name" value="YaaA"/>
</dbReference>